<dbReference type="PROSITE" id="PS51450">
    <property type="entry name" value="LRR"/>
    <property type="match status" value="2"/>
</dbReference>
<name>H6WA33_SCHMD</name>
<evidence type="ECO:0000256" key="1">
    <source>
        <dbReference type="ARBA" id="ARBA00022614"/>
    </source>
</evidence>
<keyword evidence="2" id="KW-0677">Repeat</keyword>
<dbReference type="Gene3D" id="3.80.10.10">
    <property type="entry name" value="Ribonuclease Inhibitor"/>
    <property type="match status" value="1"/>
</dbReference>
<reference evidence="6" key="2">
    <citation type="journal article" date="2012" name="Science">
        <title>Centrosome loss in the evolution of planarians.</title>
        <authorList>
            <person name="Azimzadeh J."/>
            <person name="Wong M.L."/>
            <person name="Downhour D.M."/>
            <person name="Alvarado A.S."/>
            <person name="Marshall W.F."/>
        </authorList>
    </citation>
    <scope>NUCLEOTIDE SEQUENCE</scope>
</reference>
<dbReference type="PANTHER" id="PTHR23311:SF5">
    <property type="entry name" value="CENTROSOMAL PROTEIN OF 72 KDA"/>
    <property type="match status" value="1"/>
</dbReference>
<organism evidence="6">
    <name type="scientific">Schmidtea mediterranea</name>
    <name type="common">Freshwater planarian flatworm</name>
    <dbReference type="NCBI Taxonomy" id="79327"/>
    <lineage>
        <taxon>Eukaryota</taxon>
        <taxon>Metazoa</taxon>
        <taxon>Spiralia</taxon>
        <taxon>Lophotrochozoa</taxon>
        <taxon>Platyhelminthes</taxon>
        <taxon>Rhabditophora</taxon>
        <taxon>Seriata</taxon>
        <taxon>Tricladida</taxon>
        <taxon>Continenticola</taxon>
        <taxon>Geoplanoidea</taxon>
        <taxon>Dugesiidae</taxon>
        <taxon>Schmidtea</taxon>
    </lineage>
</organism>
<protein>
    <submittedName>
        <fullName evidence="6">CEP72</fullName>
    </submittedName>
</protein>
<dbReference type="AlphaFoldDB" id="H6WA33"/>
<keyword evidence="1" id="KW-0433">Leucine-rich repeat</keyword>
<dbReference type="OrthoDB" id="676979at2759"/>
<reference evidence="6" key="1">
    <citation type="submission" date="2011-11" db="EMBL/GenBank/DDBJ databases">
        <authorList>
            <person name="Azimzadeh J.C."/>
        </authorList>
    </citation>
    <scope>NUCLEOTIDE SEQUENCE</scope>
</reference>
<proteinExistence type="evidence at transcript level"/>
<evidence type="ECO:0000256" key="2">
    <source>
        <dbReference type="ARBA" id="ARBA00022737"/>
    </source>
</evidence>
<evidence type="ECO:0000256" key="3">
    <source>
        <dbReference type="ARBA" id="ARBA00023054"/>
    </source>
</evidence>
<dbReference type="Pfam" id="PF14580">
    <property type="entry name" value="LRR_9"/>
    <property type="match status" value="1"/>
</dbReference>
<evidence type="ECO:0000313" key="6">
    <source>
        <dbReference type="EMBL" id="AFB74715.1"/>
    </source>
</evidence>
<evidence type="ECO:0000256" key="5">
    <source>
        <dbReference type="SAM" id="MobiDB-lite"/>
    </source>
</evidence>
<accession>H6WA33</accession>
<evidence type="ECO:0000256" key="4">
    <source>
        <dbReference type="SAM" id="Coils"/>
    </source>
</evidence>
<dbReference type="PANTHER" id="PTHR23311">
    <property type="entry name" value="HEAT SHOCK REGULATED 2"/>
    <property type="match status" value="1"/>
</dbReference>
<sequence>MSYIEITEEWVKDKVKITNEKLDDIKSLSLPGTFDEKILSLASSLFHFTRLKELDLSRNVIEHLDGLNHLQCLENLNLYYNNVASLKELYKLRNNQKLTQLDLRLNPVARNEADYRLCLIHMLPLLIRLDDRCVKDEERKASLTYFGSDQAKEFSPNKPDESVFVNQISAGKSHRKTHPRVDMVNRWTKGVLTEHYLDKDIFNDNGLHLNLNDVNFREDGISAPRDKEIRSVKKYSPRERLDLEREFSSSKHQEPVGNFSTVPVIVRSEDKNLSDIKIKNDSHSNFSLYTTQMANQAHGDGYGINILEQEKVGSKDFSSSKFRNSIENSQHQNRETNGNNNQSIPREVTNKICDLVDRHWNGSKSLHENQKFIASVCTIITAYNSNLKSTNENCNNQSNETKGNHSKYPAENDELQDMKQTNETLRNQIKELRQKLMISEKFSELTELLKQSHETLISTNE</sequence>
<keyword evidence="3 4" id="KW-0175">Coiled coil</keyword>
<feature type="compositionally biased region" description="Polar residues" evidence="5">
    <location>
        <begin position="325"/>
        <end position="344"/>
    </location>
</feature>
<feature type="region of interest" description="Disordered" evidence="5">
    <location>
        <begin position="325"/>
        <end position="345"/>
    </location>
</feature>
<feature type="non-terminal residue" evidence="6">
    <location>
        <position position="461"/>
    </location>
</feature>
<dbReference type="SUPFAM" id="SSF52058">
    <property type="entry name" value="L domain-like"/>
    <property type="match status" value="1"/>
</dbReference>
<feature type="coiled-coil region" evidence="4">
    <location>
        <begin position="380"/>
        <end position="442"/>
    </location>
</feature>
<dbReference type="InterPro" id="IPR032675">
    <property type="entry name" value="LRR_dom_sf"/>
</dbReference>
<dbReference type="EMBL" id="JQ036185">
    <property type="protein sequence ID" value="AFB74715.1"/>
    <property type="molecule type" value="mRNA"/>
</dbReference>
<dbReference type="InterPro" id="IPR055320">
    <property type="entry name" value="CEP72-like"/>
</dbReference>
<dbReference type="InterPro" id="IPR001611">
    <property type="entry name" value="Leu-rich_rpt"/>
</dbReference>